<protein>
    <recommendedName>
        <fullName evidence="1">DDH domain-containing protein</fullName>
    </recommendedName>
</protein>
<dbReference type="Proteomes" id="UP000178272">
    <property type="component" value="Unassembled WGS sequence"/>
</dbReference>
<dbReference type="PANTHER" id="PTHR47618">
    <property type="entry name" value="BIFUNCTIONAL OLIGORIBONUCLEASE AND PAP PHOSPHATASE NRNA"/>
    <property type="match status" value="1"/>
</dbReference>
<feature type="domain" description="DDH" evidence="1">
    <location>
        <begin position="19"/>
        <end position="164"/>
    </location>
</feature>
<dbReference type="Pfam" id="PF01368">
    <property type="entry name" value="DHH"/>
    <property type="match status" value="1"/>
</dbReference>
<dbReference type="Gene3D" id="3.10.310.30">
    <property type="match status" value="1"/>
</dbReference>
<organism evidence="2 3">
    <name type="scientific">Candidatus Blackburnbacteria bacterium RIFCSPHIGHO2_12_FULL_41_13b</name>
    <dbReference type="NCBI Taxonomy" id="1797517"/>
    <lineage>
        <taxon>Bacteria</taxon>
        <taxon>Candidatus Blackburniibacteriota</taxon>
    </lineage>
</organism>
<dbReference type="AlphaFoldDB" id="A0A1G1V4S2"/>
<reference evidence="2 3" key="1">
    <citation type="journal article" date="2016" name="Nat. Commun.">
        <title>Thousands of microbial genomes shed light on interconnected biogeochemical processes in an aquifer system.</title>
        <authorList>
            <person name="Anantharaman K."/>
            <person name="Brown C.T."/>
            <person name="Hug L.A."/>
            <person name="Sharon I."/>
            <person name="Castelle C.J."/>
            <person name="Probst A.J."/>
            <person name="Thomas B.C."/>
            <person name="Singh A."/>
            <person name="Wilkins M.J."/>
            <person name="Karaoz U."/>
            <person name="Brodie E.L."/>
            <person name="Williams K.H."/>
            <person name="Hubbard S.S."/>
            <person name="Banfield J.F."/>
        </authorList>
    </citation>
    <scope>NUCLEOTIDE SEQUENCE [LARGE SCALE GENOMIC DNA]</scope>
</reference>
<evidence type="ECO:0000313" key="3">
    <source>
        <dbReference type="Proteomes" id="UP000178272"/>
    </source>
</evidence>
<evidence type="ECO:0000313" key="2">
    <source>
        <dbReference type="EMBL" id="OGY10342.1"/>
    </source>
</evidence>
<dbReference type="InterPro" id="IPR001667">
    <property type="entry name" value="DDH_dom"/>
</dbReference>
<dbReference type="EMBL" id="MHCA01000057">
    <property type="protein sequence ID" value="OGY10342.1"/>
    <property type="molecule type" value="Genomic_DNA"/>
</dbReference>
<accession>A0A1G1V4S2</accession>
<proteinExistence type="predicted"/>
<dbReference type="InterPro" id="IPR038763">
    <property type="entry name" value="DHH_sf"/>
</dbReference>
<name>A0A1G1V4S2_9BACT</name>
<dbReference type="SUPFAM" id="SSF64182">
    <property type="entry name" value="DHH phosphoesterases"/>
    <property type="match status" value="1"/>
</dbReference>
<dbReference type="PANTHER" id="PTHR47618:SF1">
    <property type="entry name" value="BIFUNCTIONAL OLIGORIBONUCLEASE AND PAP PHOSPHATASE NRNA"/>
    <property type="match status" value="1"/>
</dbReference>
<evidence type="ECO:0000259" key="1">
    <source>
        <dbReference type="Pfam" id="PF01368"/>
    </source>
</evidence>
<dbReference type="Gene3D" id="3.90.1640.10">
    <property type="entry name" value="inorganic pyrophosphatase (n-terminal core)"/>
    <property type="match status" value="1"/>
</dbReference>
<dbReference type="STRING" id="1797517.A3F61_00380"/>
<comment type="caution">
    <text evidence="2">The sequence shown here is derived from an EMBL/GenBank/DDBJ whole genome shotgun (WGS) entry which is preliminary data.</text>
</comment>
<gene>
    <name evidence="2" type="ORF">A3F61_00380</name>
</gene>
<sequence length="338" mass="36607">MKTYQETEEILVKIRSCKKILLTLHRGPDPDSIGSNLALYQYLKDLGKEVDLISVDEPSRNLSFLEGFPEIKIEDIAEKDLSAFDLILILDSGSPEMLTYKQGFIFSNNEQVIVVDHHKTNAGYGTINLIDSSTGSVSEIIYKLLEAWGAQMSPGIATSLLTGIIGDTGSFRFESSVSPETFIVASSLLKKGARLGQAVYNLFQSTELATLKYWGVILKNLEIKESNGVKFAFSAVSEDELSYVDKSSKSGAATVFFNSVSGTEFGLLLTQDKDAIDGSLRSRSSLDVAMVAEVCGGGGHKAAAGFRYTLDGKSFDEGVRTILGVVNDVLAKQHVANS</sequence>
<dbReference type="InterPro" id="IPR051319">
    <property type="entry name" value="Oligoribo/pAp-PDE_c-di-AMP_PDE"/>
</dbReference>